<dbReference type="GeneID" id="87803443"/>
<feature type="region of interest" description="Disordered" evidence="1">
    <location>
        <begin position="1"/>
        <end position="27"/>
    </location>
</feature>
<organism evidence="2 3">
    <name type="scientific">Vanrija pseudolonga</name>
    <dbReference type="NCBI Taxonomy" id="143232"/>
    <lineage>
        <taxon>Eukaryota</taxon>
        <taxon>Fungi</taxon>
        <taxon>Dikarya</taxon>
        <taxon>Basidiomycota</taxon>
        <taxon>Agaricomycotina</taxon>
        <taxon>Tremellomycetes</taxon>
        <taxon>Trichosporonales</taxon>
        <taxon>Trichosporonaceae</taxon>
        <taxon>Vanrija</taxon>
    </lineage>
</organism>
<feature type="compositionally biased region" description="Basic and acidic residues" evidence="1">
    <location>
        <begin position="8"/>
        <end position="26"/>
    </location>
</feature>
<name>A0AAF1BEX9_9TREE</name>
<dbReference type="Proteomes" id="UP000827549">
    <property type="component" value="Chromosome 1"/>
</dbReference>
<evidence type="ECO:0000313" key="3">
    <source>
        <dbReference type="Proteomes" id="UP000827549"/>
    </source>
</evidence>
<dbReference type="EMBL" id="CP086714">
    <property type="protein sequence ID" value="WOO76557.1"/>
    <property type="molecule type" value="Genomic_DNA"/>
</dbReference>
<accession>A0AAF1BEX9</accession>
<gene>
    <name evidence="2" type="ORF">LOC62_01G000184</name>
</gene>
<dbReference type="AlphaFoldDB" id="A0AAF1BEX9"/>
<evidence type="ECO:0000313" key="2">
    <source>
        <dbReference type="EMBL" id="WOO76557.1"/>
    </source>
</evidence>
<dbReference type="RefSeq" id="XP_062622589.1">
    <property type="nucleotide sequence ID" value="XM_062766605.1"/>
</dbReference>
<reference evidence="2" key="1">
    <citation type="submission" date="2023-10" db="EMBL/GenBank/DDBJ databases">
        <authorList>
            <person name="Noh H."/>
        </authorList>
    </citation>
    <scope>NUCLEOTIDE SEQUENCE</scope>
    <source>
        <strain evidence="2">DUCC4014</strain>
    </source>
</reference>
<evidence type="ECO:0000256" key="1">
    <source>
        <dbReference type="SAM" id="MobiDB-lite"/>
    </source>
</evidence>
<proteinExistence type="predicted"/>
<keyword evidence="3" id="KW-1185">Reference proteome</keyword>
<sequence>MVTLESKPNLENKSNLESEPDLENKPDPAAQAALDLATTGRRLTVNPADPLYAQELIKGMNLILEKLDQMCVRMLLMSAYDAPRRANGRAVHDDDKLVSLPTMPGVIDPAAAALPALGGPPEMFPGTLGALRQLSSESRSGAVCLVVVVLTPLLGDELDVLLAAYALPLDGDTVAKRARFATYIGYFM</sequence>
<protein>
    <submittedName>
        <fullName evidence="2">Uncharacterized protein</fullName>
    </submittedName>
</protein>